<feature type="transmembrane region" description="Helical" evidence="2">
    <location>
        <begin position="7"/>
        <end position="32"/>
    </location>
</feature>
<accession>A0ABQ1JS10</accession>
<comment type="caution">
    <text evidence="6">The sequence shown here is derived from an EMBL/GenBank/DDBJ whole genome shotgun (WGS) entry which is preliminary data.</text>
</comment>
<feature type="domain" description="PAS" evidence="3">
    <location>
        <begin position="315"/>
        <end position="362"/>
    </location>
</feature>
<feature type="coiled-coil region" evidence="1">
    <location>
        <begin position="266"/>
        <end position="293"/>
    </location>
</feature>
<dbReference type="Gene3D" id="3.20.20.450">
    <property type="entry name" value="EAL domain"/>
    <property type="match status" value="1"/>
</dbReference>
<evidence type="ECO:0000313" key="6">
    <source>
        <dbReference type="EMBL" id="GGB73165.1"/>
    </source>
</evidence>
<dbReference type="CDD" id="cd00130">
    <property type="entry name" value="PAS"/>
    <property type="match status" value="1"/>
</dbReference>
<dbReference type="InterPro" id="IPR052155">
    <property type="entry name" value="Biofilm_reg_signaling"/>
</dbReference>
<dbReference type="Proteomes" id="UP000617555">
    <property type="component" value="Unassembled WGS sequence"/>
</dbReference>
<dbReference type="Gene3D" id="3.30.450.20">
    <property type="entry name" value="PAS domain"/>
    <property type="match status" value="1"/>
</dbReference>
<dbReference type="NCBIfam" id="TIGR00254">
    <property type="entry name" value="GGDEF"/>
    <property type="match status" value="1"/>
</dbReference>
<dbReference type="Pfam" id="PF08447">
    <property type="entry name" value="PAS_3"/>
    <property type="match status" value="1"/>
</dbReference>
<feature type="domain" description="GGDEF" evidence="5">
    <location>
        <begin position="451"/>
        <end position="590"/>
    </location>
</feature>
<dbReference type="InterPro" id="IPR035919">
    <property type="entry name" value="EAL_sf"/>
</dbReference>
<dbReference type="SUPFAM" id="SSF141868">
    <property type="entry name" value="EAL domain-like"/>
    <property type="match status" value="1"/>
</dbReference>
<protein>
    <submittedName>
        <fullName evidence="6">Sensor domain-containing phosphodiesterase</fullName>
    </submittedName>
</protein>
<dbReference type="InterPro" id="IPR013655">
    <property type="entry name" value="PAS_fold_3"/>
</dbReference>
<feature type="transmembrane region" description="Helical" evidence="2">
    <location>
        <begin position="38"/>
        <end position="62"/>
    </location>
</feature>
<dbReference type="NCBIfam" id="TIGR00229">
    <property type="entry name" value="sensory_box"/>
    <property type="match status" value="1"/>
</dbReference>
<organism evidence="6 7">
    <name type="scientific">Shewanella inventionis</name>
    <dbReference type="NCBI Taxonomy" id="1738770"/>
    <lineage>
        <taxon>Bacteria</taxon>
        <taxon>Pseudomonadati</taxon>
        <taxon>Pseudomonadota</taxon>
        <taxon>Gammaproteobacteria</taxon>
        <taxon>Alteromonadales</taxon>
        <taxon>Shewanellaceae</taxon>
        <taxon>Shewanella</taxon>
    </lineage>
</organism>
<dbReference type="SUPFAM" id="SSF55785">
    <property type="entry name" value="PYP-like sensor domain (PAS domain)"/>
    <property type="match status" value="1"/>
</dbReference>
<dbReference type="EMBL" id="BMII01000039">
    <property type="protein sequence ID" value="GGB73165.1"/>
    <property type="molecule type" value="Genomic_DNA"/>
</dbReference>
<dbReference type="PANTHER" id="PTHR44757">
    <property type="entry name" value="DIGUANYLATE CYCLASE DGCP"/>
    <property type="match status" value="1"/>
</dbReference>
<dbReference type="InterPro" id="IPR029787">
    <property type="entry name" value="Nucleotide_cyclase"/>
</dbReference>
<dbReference type="InterPro" id="IPR000014">
    <property type="entry name" value="PAS"/>
</dbReference>
<evidence type="ECO:0000313" key="7">
    <source>
        <dbReference type="Proteomes" id="UP000617555"/>
    </source>
</evidence>
<dbReference type="PROSITE" id="PS50883">
    <property type="entry name" value="EAL"/>
    <property type="match status" value="1"/>
</dbReference>
<dbReference type="PANTHER" id="PTHR44757:SF2">
    <property type="entry name" value="BIOFILM ARCHITECTURE MAINTENANCE PROTEIN MBAA"/>
    <property type="match status" value="1"/>
</dbReference>
<dbReference type="SMART" id="SM00052">
    <property type="entry name" value="EAL"/>
    <property type="match status" value="1"/>
</dbReference>
<gene>
    <name evidence="6" type="ORF">GCM10011607_37030</name>
</gene>
<dbReference type="CDD" id="cd01948">
    <property type="entry name" value="EAL"/>
    <property type="match status" value="1"/>
</dbReference>
<dbReference type="Pfam" id="PF00990">
    <property type="entry name" value="GGDEF"/>
    <property type="match status" value="1"/>
</dbReference>
<keyword evidence="2" id="KW-0472">Membrane</keyword>
<dbReference type="PROSITE" id="PS50887">
    <property type="entry name" value="GGDEF"/>
    <property type="match status" value="1"/>
</dbReference>
<evidence type="ECO:0000259" key="4">
    <source>
        <dbReference type="PROSITE" id="PS50883"/>
    </source>
</evidence>
<dbReference type="InterPro" id="IPR035965">
    <property type="entry name" value="PAS-like_dom_sf"/>
</dbReference>
<keyword evidence="2" id="KW-1133">Transmembrane helix</keyword>
<feature type="domain" description="EAL" evidence="4">
    <location>
        <begin position="599"/>
        <end position="852"/>
    </location>
</feature>
<dbReference type="Gene3D" id="3.30.70.270">
    <property type="match status" value="1"/>
</dbReference>
<evidence type="ECO:0000259" key="5">
    <source>
        <dbReference type="PROSITE" id="PS50887"/>
    </source>
</evidence>
<evidence type="ECO:0000256" key="1">
    <source>
        <dbReference type="SAM" id="Coils"/>
    </source>
</evidence>
<dbReference type="PROSITE" id="PS50112">
    <property type="entry name" value="PAS"/>
    <property type="match status" value="1"/>
</dbReference>
<evidence type="ECO:0000259" key="3">
    <source>
        <dbReference type="PROSITE" id="PS50112"/>
    </source>
</evidence>
<dbReference type="InterPro" id="IPR001610">
    <property type="entry name" value="PAC"/>
</dbReference>
<evidence type="ECO:0000256" key="2">
    <source>
        <dbReference type="SAM" id="Phobius"/>
    </source>
</evidence>
<dbReference type="InterPro" id="IPR000160">
    <property type="entry name" value="GGDEF_dom"/>
</dbReference>
<dbReference type="SMART" id="SM00086">
    <property type="entry name" value="PAC"/>
    <property type="match status" value="1"/>
</dbReference>
<name>A0ABQ1JS10_9GAMM</name>
<keyword evidence="1" id="KW-0175">Coiled coil</keyword>
<keyword evidence="7" id="KW-1185">Reference proteome</keyword>
<proteinExistence type="predicted"/>
<dbReference type="InterPro" id="IPR001633">
    <property type="entry name" value="EAL_dom"/>
</dbReference>
<keyword evidence="2" id="KW-0812">Transmembrane</keyword>
<feature type="transmembrane region" description="Helical" evidence="2">
    <location>
        <begin position="217"/>
        <end position="236"/>
    </location>
</feature>
<dbReference type="SMART" id="SM00267">
    <property type="entry name" value="GGDEF"/>
    <property type="match status" value="1"/>
</dbReference>
<dbReference type="Pfam" id="PF00563">
    <property type="entry name" value="EAL"/>
    <property type="match status" value="1"/>
</dbReference>
<dbReference type="SUPFAM" id="SSF55073">
    <property type="entry name" value="Nucleotide cyclase"/>
    <property type="match status" value="1"/>
</dbReference>
<dbReference type="InterPro" id="IPR043128">
    <property type="entry name" value="Rev_trsase/Diguanyl_cyclase"/>
</dbReference>
<reference evidence="7" key="1">
    <citation type="journal article" date="2019" name="Int. J. Syst. Evol. Microbiol.">
        <title>The Global Catalogue of Microorganisms (GCM) 10K type strain sequencing project: providing services to taxonomists for standard genome sequencing and annotation.</title>
        <authorList>
            <consortium name="The Broad Institute Genomics Platform"/>
            <consortium name="The Broad Institute Genome Sequencing Center for Infectious Disease"/>
            <person name="Wu L."/>
            <person name="Ma J."/>
        </authorList>
    </citation>
    <scope>NUCLEOTIDE SEQUENCE [LARGE SCALE GENOMIC DNA]</scope>
    <source>
        <strain evidence="7">CGMCC 1.15339</strain>
    </source>
</reference>
<sequence length="858" mass="97441">MFMSLRFITISLLTAKITASIYLSILLGGFILPRLPKLSLSVLVPLCFFILYLCLVCGEYFYEHAELNEQLASKQAEQIQKDLFRMRHVIDSAVASQDFDRIEQEVALVSTEQNMMAYVILDSSSEIHFANHIIWRDSNAQNVLEGYSATQHRAAVANNKPYLNVNFERLSIQAYYPINSNSRFSYSNTVELVYLEYDIANLLSEASESLLKRFIEIWGLGAIVLTLFCIILHFILIRPLIQLSNAAKNLDNLDFTNNIVCVSAEINNLRDYLNRVKARLSRSRKRLNDAEQRWLFAVEGARNGIWDWGIATGDVFVSDRWKEILGYQHYELDNDYSVWESRLHKDDKEQVLNTLQNYINNQHDEYESVHRLRHKDGRYIWVLDRGKIVEWDETGRPLRIIGTITDVSGDVKSQRVPADKMNHNRLTDFINREALADQLYDLQVFSRKTGQFSALLMINLDNFKLINDALGRQLGDRLLMQIAARLSGTFSSAGLVARLGADEFVILAKNLGSEIDQANKRALALASEVRQLIGRGFAISDQNLSINARIGLVVFDGIESLEPQILLARADSALEHAKESTSNGCAIYQPQLDKNQIQPLKLQNELKQAISNQQMSLVYQPVVDRTGQLHSVEVLMRWHHSHFGFISPTKFIVAAELTDCIFELELWALDQVIELIVSLQQTHSVIPIMSLNISSRHFHQDHFVSVVMNRINAAQISPSLLQFELAEDIFVVNANVAKAKIDELKRYGLNIAMDNFGGGSCAVHLLQGIGFSQVKLAAIYIDEIEYNPEKFNIVNAVVDFAIKLNLPVVAKQVENKQQLNLLTHAKCTWFQGYIISRPLSKDDIIQLIKTQLSLSVVP</sequence>
<dbReference type="CDD" id="cd01949">
    <property type="entry name" value="GGDEF"/>
    <property type="match status" value="1"/>
</dbReference>